<dbReference type="EMBL" id="CP106880">
    <property type="protein sequence ID" value="UYC82737.1"/>
    <property type="molecule type" value="Genomic_DNA"/>
</dbReference>
<feature type="transmembrane region" description="Helical" evidence="1">
    <location>
        <begin position="211"/>
        <end position="230"/>
    </location>
</feature>
<dbReference type="GO" id="GO:0080120">
    <property type="term" value="P:CAAX-box protein maturation"/>
    <property type="evidence" value="ECO:0007669"/>
    <property type="project" value="UniProtKB-ARBA"/>
</dbReference>
<keyword evidence="1" id="KW-0472">Membrane</keyword>
<accession>A0A9Q9PCB2</accession>
<feature type="transmembrane region" description="Helical" evidence="1">
    <location>
        <begin position="40"/>
        <end position="69"/>
    </location>
</feature>
<dbReference type="RefSeq" id="WP_214585413.1">
    <property type="nucleotide sequence ID" value="NZ_CP106880.1"/>
</dbReference>
<dbReference type="Proteomes" id="UP001062223">
    <property type="component" value="Plasmid unnamed"/>
</dbReference>
<feature type="transmembrane region" description="Helical" evidence="1">
    <location>
        <begin position="118"/>
        <end position="143"/>
    </location>
</feature>
<keyword evidence="3" id="KW-0614">Plasmid</keyword>
<dbReference type="GeneID" id="99625317"/>
<keyword evidence="3" id="KW-0378">Hydrolase</keyword>
<dbReference type="Pfam" id="PF02517">
    <property type="entry name" value="Rce1-like"/>
    <property type="match status" value="1"/>
</dbReference>
<feature type="transmembrane region" description="Helical" evidence="1">
    <location>
        <begin position="177"/>
        <end position="204"/>
    </location>
</feature>
<dbReference type="AlphaFoldDB" id="A0A9Q9PCB2"/>
<feature type="transmembrane region" description="Helical" evidence="1">
    <location>
        <begin position="89"/>
        <end position="106"/>
    </location>
</feature>
<name>A0A9Q9PCB2_9MICO</name>
<geneLocation type="plasmid" evidence="3 4">
    <name>unnamed</name>
</geneLocation>
<proteinExistence type="predicted"/>
<keyword evidence="1" id="KW-0812">Transmembrane</keyword>
<protein>
    <submittedName>
        <fullName evidence="3">CPBP family intramembrane metalloprotease</fullName>
    </submittedName>
</protein>
<organism evidence="3 4">
    <name type="scientific">Curtobacterium poinsettiae</name>
    <dbReference type="NCBI Taxonomy" id="159612"/>
    <lineage>
        <taxon>Bacteria</taxon>
        <taxon>Bacillati</taxon>
        <taxon>Actinomycetota</taxon>
        <taxon>Actinomycetes</taxon>
        <taxon>Micrococcales</taxon>
        <taxon>Microbacteriaceae</taxon>
        <taxon>Curtobacterium</taxon>
    </lineage>
</organism>
<evidence type="ECO:0000256" key="1">
    <source>
        <dbReference type="SAM" id="Phobius"/>
    </source>
</evidence>
<dbReference type="GO" id="GO:0004175">
    <property type="term" value="F:endopeptidase activity"/>
    <property type="evidence" value="ECO:0007669"/>
    <property type="project" value="UniProtKB-ARBA"/>
</dbReference>
<sequence length="298" mass="31928">MTTTHPPRWRAPLDALFAPRLDAVGVDPVPADKNRTGLRIAVWIAIVLLFLLGWGVGTGAAIATLFGWVPNPPPLTNDPSSLSGQAFDIGSQLLVAGLAGWAMFVWKRPRRPVPFSHGLATVPVYILVMAIAFTVVGLLSTVLQLPQHDYPWPAVSPGSAFTLATIDSALPGPAEELALLGLIVVGLRRTGYSWWVVYLVAIAVRVPFHLYYGWGAIAIAIWPAIAVYLYRRSGAIWGLVAGHALWDLTSFLSVHTDWPAVDLRMYAAAFGAIAVLAVVIKRSPAPTAPAPPRSPAAE</sequence>
<keyword evidence="1" id="KW-1133">Transmembrane helix</keyword>
<dbReference type="GO" id="GO:0008237">
    <property type="term" value="F:metallopeptidase activity"/>
    <property type="evidence" value="ECO:0007669"/>
    <property type="project" value="UniProtKB-KW"/>
</dbReference>
<reference evidence="3" key="1">
    <citation type="submission" date="2022-09" db="EMBL/GenBank/DDBJ databases">
        <title>Taxonomy of Curtobacterium flaccumfaciens.</title>
        <authorList>
            <person name="Osdaghi E."/>
            <person name="Taghavi S.M."/>
            <person name="Hamidizade M."/>
            <person name="Abachi H."/>
            <person name="Fazliarab A."/>
            <person name="Baeyen S."/>
            <person name="Portier P."/>
            <person name="Van Vaerenbergh J."/>
            <person name="Jacques M.-A."/>
        </authorList>
    </citation>
    <scope>NUCLEOTIDE SEQUENCE</scope>
    <source>
        <strain evidence="3">AGQB46</strain>
        <plasmid evidence="3">unnamed</plasmid>
    </source>
</reference>
<dbReference type="KEGG" id="cpoi:OE229_17535"/>
<feature type="domain" description="CAAX prenyl protease 2/Lysostaphin resistance protein A-like" evidence="2">
    <location>
        <begin position="162"/>
        <end position="248"/>
    </location>
</feature>
<feature type="transmembrane region" description="Helical" evidence="1">
    <location>
        <begin position="263"/>
        <end position="280"/>
    </location>
</feature>
<gene>
    <name evidence="3" type="ORF">OE229_17535</name>
</gene>
<evidence type="ECO:0000313" key="3">
    <source>
        <dbReference type="EMBL" id="UYC82737.1"/>
    </source>
</evidence>
<dbReference type="InterPro" id="IPR003675">
    <property type="entry name" value="Rce1/LyrA-like_dom"/>
</dbReference>
<evidence type="ECO:0000259" key="2">
    <source>
        <dbReference type="Pfam" id="PF02517"/>
    </source>
</evidence>
<evidence type="ECO:0000313" key="4">
    <source>
        <dbReference type="Proteomes" id="UP001062223"/>
    </source>
</evidence>
<keyword evidence="3" id="KW-0645">Protease</keyword>
<keyword evidence="3" id="KW-0482">Metalloprotease</keyword>